<name>K9PB19_CYAGP</name>
<sequence>MATFLWTLEWGGFTIALVGMGREHWLSGRRR</sequence>
<accession>K9PB19</accession>
<protein>
    <submittedName>
        <fullName evidence="1">Uncharacterized protein</fullName>
    </submittedName>
</protein>
<dbReference type="EMBL" id="CP003495">
    <property type="protein sequence ID" value="AFY29789.1"/>
    <property type="molecule type" value="Genomic_DNA"/>
</dbReference>
<dbReference type="HOGENOM" id="CLU_220798_0_0_3"/>
<evidence type="ECO:0000313" key="2">
    <source>
        <dbReference type="Proteomes" id="UP000010388"/>
    </source>
</evidence>
<dbReference type="Proteomes" id="UP000010388">
    <property type="component" value="Chromosome"/>
</dbReference>
<dbReference type="AlphaFoldDB" id="K9PB19"/>
<proteinExistence type="predicted"/>
<organism evidence="1 2">
    <name type="scientific">Cyanobium gracile (strain ATCC 27147 / PCC 6307)</name>
    <dbReference type="NCBI Taxonomy" id="292564"/>
    <lineage>
        <taxon>Bacteria</taxon>
        <taxon>Bacillati</taxon>
        <taxon>Cyanobacteriota</taxon>
        <taxon>Cyanophyceae</taxon>
        <taxon>Synechococcales</taxon>
        <taxon>Prochlorococcaceae</taxon>
        <taxon>Cyanobium</taxon>
    </lineage>
</organism>
<dbReference type="KEGG" id="cgc:Cyagr_2697"/>
<evidence type="ECO:0000313" key="1">
    <source>
        <dbReference type="EMBL" id="AFY29789.1"/>
    </source>
</evidence>
<reference evidence="2" key="1">
    <citation type="journal article" date="2013" name="Proc. Natl. Acad. Sci. U.S.A.">
        <title>Improving the coverage of the cyanobacterial phylum using diversity-driven genome sequencing.</title>
        <authorList>
            <person name="Shih P.M."/>
            <person name="Wu D."/>
            <person name="Latifi A."/>
            <person name="Axen S.D."/>
            <person name="Fewer D.P."/>
            <person name="Talla E."/>
            <person name="Calteau A."/>
            <person name="Cai F."/>
            <person name="Tandeau de Marsac N."/>
            <person name="Rippka R."/>
            <person name="Herdman M."/>
            <person name="Sivonen K."/>
            <person name="Coursin T."/>
            <person name="Laurent T."/>
            <person name="Goodwin L."/>
            <person name="Nolan M."/>
            <person name="Davenport K.W."/>
            <person name="Han C.S."/>
            <person name="Rubin E.M."/>
            <person name="Eisen J.A."/>
            <person name="Woyke T."/>
            <person name="Gugger M."/>
            <person name="Kerfeld C.A."/>
        </authorList>
    </citation>
    <scope>NUCLEOTIDE SEQUENCE [LARGE SCALE GENOMIC DNA]</scope>
    <source>
        <strain evidence="2">ATCC 27147 / PCC 6307</strain>
    </source>
</reference>
<gene>
    <name evidence="1" type="ordered locus">Cyagr_2697</name>
</gene>